<evidence type="ECO:0000256" key="5">
    <source>
        <dbReference type="ARBA" id="ARBA00022989"/>
    </source>
</evidence>
<comment type="subcellular location">
    <subcellularLocation>
        <location evidence="1">Cell membrane</location>
        <topology evidence="1">Multi-pass membrane protein</topology>
    </subcellularLocation>
</comment>
<gene>
    <name evidence="9" type="ORF">DFR51_1972</name>
    <name evidence="8" type="ORF">SmB9_01760</name>
</gene>
<proteinExistence type="inferred from homology"/>
<evidence type="ECO:0000313" key="10">
    <source>
        <dbReference type="Proteomes" id="UP000275727"/>
    </source>
</evidence>
<comment type="similarity">
    <text evidence="2">Belongs to the DoxX family.</text>
</comment>
<dbReference type="PANTHER" id="PTHR33452">
    <property type="entry name" value="OXIDOREDUCTASE CATD-RELATED"/>
    <property type="match status" value="1"/>
</dbReference>
<reference evidence="8 10" key="1">
    <citation type="submission" date="2018-06" db="EMBL/GenBank/DDBJ databases">
        <title>Complete Genome Sequence of the Microcystin-Degrading Bacterium Sphingosinicella microcystinivorans Strain B-9.</title>
        <authorList>
            <person name="Jin H."/>
            <person name="Nishizawa T."/>
            <person name="Guo Y."/>
            <person name="Nishizawa A."/>
            <person name="Park H."/>
            <person name="Kato H."/>
            <person name="Tsuji K."/>
            <person name="Harada K."/>
        </authorList>
    </citation>
    <scope>NUCLEOTIDE SEQUENCE [LARGE SCALE GENOMIC DNA]</scope>
    <source>
        <strain evidence="8 10">B9</strain>
    </source>
</reference>
<dbReference type="InterPro" id="IPR032808">
    <property type="entry name" value="DoxX"/>
</dbReference>
<dbReference type="AlphaFoldDB" id="A0AAD1FZ92"/>
<evidence type="ECO:0000256" key="7">
    <source>
        <dbReference type="SAM" id="Phobius"/>
    </source>
</evidence>
<organism evidence="8 10">
    <name type="scientific">Sphingosinicella microcystinivorans</name>
    <dbReference type="NCBI Taxonomy" id="335406"/>
    <lineage>
        <taxon>Bacteria</taxon>
        <taxon>Pseudomonadati</taxon>
        <taxon>Pseudomonadota</taxon>
        <taxon>Alphaproteobacteria</taxon>
        <taxon>Sphingomonadales</taxon>
        <taxon>Sphingosinicellaceae</taxon>
        <taxon>Sphingosinicella</taxon>
    </lineage>
</organism>
<dbReference type="EMBL" id="RBWX01000008">
    <property type="protein sequence ID" value="RKS88762.1"/>
    <property type="molecule type" value="Genomic_DNA"/>
</dbReference>
<protein>
    <submittedName>
        <fullName evidence="9">Oxidoreductase</fullName>
    </submittedName>
</protein>
<keyword evidence="6 7" id="KW-0472">Membrane</keyword>
<evidence type="ECO:0000313" key="9">
    <source>
        <dbReference type="EMBL" id="RKS88762.1"/>
    </source>
</evidence>
<dbReference type="PANTHER" id="PTHR33452:SF1">
    <property type="entry name" value="INNER MEMBRANE PROTEIN YPHA-RELATED"/>
    <property type="match status" value="1"/>
</dbReference>
<evidence type="ECO:0000256" key="1">
    <source>
        <dbReference type="ARBA" id="ARBA00004651"/>
    </source>
</evidence>
<dbReference type="KEGG" id="smic:SmB9_01760"/>
<evidence type="ECO:0000256" key="3">
    <source>
        <dbReference type="ARBA" id="ARBA00022475"/>
    </source>
</evidence>
<sequence>MVALHTGWERVTALLSSRAAEAAPLLLARFALAGVFWRSGRAKIEDGSWFSISDATYYLFREEYTRVPLPSDLAAIAAASAEHIFPVLLVVGLGVRLSALGLLGMTMVIQLFVYPEAWWPVHSLWAALALVLIARGGGVLSLDALFSRRAR</sequence>
<dbReference type="Pfam" id="PF07681">
    <property type="entry name" value="DoxX"/>
    <property type="match status" value="1"/>
</dbReference>
<evidence type="ECO:0000256" key="2">
    <source>
        <dbReference type="ARBA" id="ARBA00006679"/>
    </source>
</evidence>
<evidence type="ECO:0000256" key="4">
    <source>
        <dbReference type="ARBA" id="ARBA00022692"/>
    </source>
</evidence>
<name>A0AAD1FZ92_SPHMI</name>
<accession>A0AAD1FZ92</accession>
<keyword evidence="11" id="KW-1185">Reference proteome</keyword>
<dbReference type="GO" id="GO:0005886">
    <property type="term" value="C:plasma membrane"/>
    <property type="evidence" value="ECO:0007669"/>
    <property type="project" value="UniProtKB-SubCell"/>
</dbReference>
<feature type="transmembrane region" description="Helical" evidence="7">
    <location>
        <begin position="124"/>
        <end position="146"/>
    </location>
</feature>
<dbReference type="EMBL" id="AP018711">
    <property type="protein sequence ID" value="BBE32518.1"/>
    <property type="molecule type" value="Genomic_DNA"/>
</dbReference>
<keyword evidence="5 7" id="KW-1133">Transmembrane helix</keyword>
<keyword evidence="3" id="KW-1003">Cell membrane</keyword>
<dbReference type="Proteomes" id="UP000275727">
    <property type="component" value="Chromosome"/>
</dbReference>
<evidence type="ECO:0000313" key="11">
    <source>
        <dbReference type="Proteomes" id="UP000276029"/>
    </source>
</evidence>
<dbReference type="RefSeq" id="WP_121050412.1">
    <property type="nucleotide sequence ID" value="NZ_AP018711.1"/>
</dbReference>
<reference evidence="9 11" key="2">
    <citation type="submission" date="2018-10" db="EMBL/GenBank/DDBJ databases">
        <title>Genomic Encyclopedia of Type Strains, Phase IV (KMG-IV): sequencing the most valuable type-strain genomes for metagenomic binning, comparative biology and taxonomic classification.</title>
        <authorList>
            <person name="Goeker M."/>
        </authorList>
    </citation>
    <scope>NUCLEOTIDE SEQUENCE [LARGE SCALE GENOMIC DNA]</scope>
    <source>
        <strain evidence="9 11">DSM 19791</strain>
    </source>
</reference>
<evidence type="ECO:0000256" key="6">
    <source>
        <dbReference type="ARBA" id="ARBA00023136"/>
    </source>
</evidence>
<dbReference type="Proteomes" id="UP000276029">
    <property type="component" value="Unassembled WGS sequence"/>
</dbReference>
<dbReference type="InterPro" id="IPR051907">
    <property type="entry name" value="DoxX-like_oxidoreductase"/>
</dbReference>
<keyword evidence="4 7" id="KW-0812">Transmembrane</keyword>
<evidence type="ECO:0000313" key="8">
    <source>
        <dbReference type="EMBL" id="BBE32518.1"/>
    </source>
</evidence>
<feature type="transmembrane region" description="Helical" evidence="7">
    <location>
        <begin position="87"/>
        <end position="112"/>
    </location>
</feature>